<comment type="caution">
    <text evidence="1">The sequence shown here is derived from an EMBL/GenBank/DDBJ whole genome shotgun (WGS) entry which is preliminary data.</text>
</comment>
<name>A0A7K1FPN4_9ACTN</name>
<dbReference type="AlphaFoldDB" id="A0A7K1FPN4"/>
<gene>
    <name evidence="1" type="ORF">GIS00_19060</name>
</gene>
<dbReference type="RefSeq" id="WP_154770023.1">
    <property type="nucleotide sequence ID" value="NZ_WLYK01000008.1"/>
</dbReference>
<dbReference type="Proteomes" id="UP000460221">
    <property type="component" value="Unassembled WGS sequence"/>
</dbReference>
<protein>
    <submittedName>
        <fullName evidence="1">Uncharacterized protein</fullName>
    </submittedName>
</protein>
<evidence type="ECO:0000313" key="2">
    <source>
        <dbReference type="Proteomes" id="UP000460221"/>
    </source>
</evidence>
<organism evidence="1 2">
    <name type="scientific">Nakamurella alba</name>
    <dbReference type="NCBI Taxonomy" id="2665158"/>
    <lineage>
        <taxon>Bacteria</taxon>
        <taxon>Bacillati</taxon>
        <taxon>Actinomycetota</taxon>
        <taxon>Actinomycetes</taxon>
        <taxon>Nakamurellales</taxon>
        <taxon>Nakamurellaceae</taxon>
        <taxon>Nakamurella</taxon>
    </lineage>
</organism>
<keyword evidence="2" id="KW-1185">Reference proteome</keyword>
<reference evidence="1 2" key="1">
    <citation type="submission" date="2019-11" db="EMBL/GenBank/DDBJ databases">
        <authorList>
            <person name="Jiang L.-Q."/>
        </authorList>
    </citation>
    <scope>NUCLEOTIDE SEQUENCE [LARGE SCALE GENOMIC DNA]</scope>
    <source>
        <strain evidence="1 2">YIM 132087</strain>
    </source>
</reference>
<proteinExistence type="predicted"/>
<evidence type="ECO:0000313" key="1">
    <source>
        <dbReference type="EMBL" id="MTD16040.1"/>
    </source>
</evidence>
<sequence length="224" mass="24022">MSALHVLICTPVPALLPALDQLPAGQLAAVDTVGPRPGKEIDPLLSGRVLVVGDDADLAAVVLRLFRKDRLGTVELAYATAQPTPFSRMYSLPVGAAALRVALQGEPDPVPLVRNDVGGVLIAEGYLSPVHGTAYVDEFRVLSGATPGLLVQPHPEKGLEVTVRRTRILGFGRKGRSHLGRALQVGSAQSPMTVLSDGVRFDRPMDRWTFYRHTAPLRLVRGAF</sequence>
<accession>A0A7K1FPN4</accession>
<dbReference type="EMBL" id="WLYK01000008">
    <property type="protein sequence ID" value="MTD16040.1"/>
    <property type="molecule type" value="Genomic_DNA"/>
</dbReference>